<name>A0A3B1B6N6_9ZZZZ</name>
<dbReference type="InterPro" id="IPR029016">
    <property type="entry name" value="GAF-like_dom_sf"/>
</dbReference>
<dbReference type="SUPFAM" id="SSF55073">
    <property type="entry name" value="Nucleotide cyclase"/>
    <property type="match status" value="1"/>
</dbReference>
<dbReference type="Pfam" id="PF00563">
    <property type="entry name" value="EAL"/>
    <property type="match status" value="1"/>
</dbReference>
<dbReference type="EMBL" id="UOFY01000042">
    <property type="protein sequence ID" value="VAX09881.1"/>
    <property type="molecule type" value="Genomic_DNA"/>
</dbReference>
<dbReference type="PANTHER" id="PTHR33121:SF70">
    <property type="entry name" value="SIGNALING PROTEIN YKOW"/>
    <property type="match status" value="1"/>
</dbReference>
<dbReference type="PROSITE" id="PS50887">
    <property type="entry name" value="GGDEF"/>
    <property type="match status" value="1"/>
</dbReference>
<keyword evidence="1" id="KW-0175">Coiled coil</keyword>
<dbReference type="PROSITE" id="PS50883">
    <property type="entry name" value="EAL"/>
    <property type="match status" value="1"/>
</dbReference>
<feature type="domain" description="GGDEF" evidence="3">
    <location>
        <begin position="247"/>
        <end position="378"/>
    </location>
</feature>
<gene>
    <name evidence="4" type="ORF">MNBD_GAMMA25-1337</name>
</gene>
<dbReference type="SMART" id="SM00065">
    <property type="entry name" value="GAF"/>
    <property type="match status" value="1"/>
</dbReference>
<dbReference type="SUPFAM" id="SSF55781">
    <property type="entry name" value="GAF domain-like"/>
    <property type="match status" value="1"/>
</dbReference>
<dbReference type="InterPro" id="IPR035919">
    <property type="entry name" value="EAL_sf"/>
</dbReference>
<dbReference type="InterPro" id="IPR029787">
    <property type="entry name" value="Nucleotide_cyclase"/>
</dbReference>
<dbReference type="PANTHER" id="PTHR33121">
    <property type="entry name" value="CYCLIC DI-GMP PHOSPHODIESTERASE PDEF"/>
    <property type="match status" value="1"/>
</dbReference>
<dbReference type="GO" id="GO:0071111">
    <property type="term" value="F:cyclic-guanylate-specific phosphodiesterase activity"/>
    <property type="evidence" value="ECO:0007669"/>
    <property type="project" value="InterPro"/>
</dbReference>
<evidence type="ECO:0000259" key="3">
    <source>
        <dbReference type="PROSITE" id="PS50887"/>
    </source>
</evidence>
<dbReference type="CDD" id="cd01948">
    <property type="entry name" value="EAL"/>
    <property type="match status" value="1"/>
</dbReference>
<dbReference type="Gene3D" id="3.30.450.40">
    <property type="match status" value="1"/>
</dbReference>
<reference evidence="4" key="1">
    <citation type="submission" date="2018-06" db="EMBL/GenBank/DDBJ databases">
        <authorList>
            <person name="Zhirakovskaya E."/>
        </authorList>
    </citation>
    <scope>NUCLEOTIDE SEQUENCE</scope>
</reference>
<dbReference type="InterPro" id="IPR050706">
    <property type="entry name" value="Cyclic-di-GMP_PDE-like"/>
</dbReference>
<protein>
    <submittedName>
        <fullName evidence="4">Diguanylate cyclase/phosphodiesterase (GGDEF &amp; EAL domains) with PAS/PAC sensor(S)</fullName>
    </submittedName>
</protein>
<feature type="coiled-coil region" evidence="1">
    <location>
        <begin position="178"/>
        <end position="212"/>
    </location>
</feature>
<dbReference type="NCBIfam" id="TIGR00254">
    <property type="entry name" value="GGDEF"/>
    <property type="match status" value="1"/>
</dbReference>
<dbReference type="Gene3D" id="3.30.70.270">
    <property type="match status" value="1"/>
</dbReference>
<organism evidence="4">
    <name type="scientific">hydrothermal vent metagenome</name>
    <dbReference type="NCBI Taxonomy" id="652676"/>
    <lineage>
        <taxon>unclassified sequences</taxon>
        <taxon>metagenomes</taxon>
        <taxon>ecological metagenomes</taxon>
    </lineage>
</organism>
<sequence>MDGKLLQAVEPQDLYGNLLQREAEIELLQETFVEIGSELDLERVYQIVAERARALVQAKTLLITILDDNCETYSYRGAAGVKADEIVGEVMPLDCGICGWVWRNNKAWWRGVLDELGEGERNFLEKDAGSIILVPLQGKKHFLGGIAGINKRGGNEFDRRDLNMLTMFASIVAIAIENAMAVQKLEEARQESEGYQRQLQRVNRQLTESNRELEYLSLYDAVTGLPNRSLFRDRFAQHIALARSEAQGFAVLLFDLNNFKIINDTLGHECGDQILKGIARRFLLYLDGNGILSRLGGDEFALLLPAVDRMKSLRHASQLLQQLDEPFDIDHMMIAVSVSIGVSLYPEHGEDLSNLLRHADQAMFKAKSGKRGVSLYDPESDYSSTGMLTMTADLRKAMEQQEFRLYYQAKVKLQDGVINSVEALGRWQHPQRGFVPPDIFIHELEQAGMIDRYTHWVIETAIEQIGQWQRQQRDISIAVNLSTQTLMNPDFMLYLENLDILENAGGQLQFEITENLFLSNYDWLSETLSRIRQLGICFSIDDFGTGYSSLARLKKLPVSELKIDRSFIMDMNKRTDDDVIVRSTIELAHNLGLVVVAEGVETERTCQRLKELGCDIAQGYLISKPVPIEQFEAFMADRDN</sequence>
<dbReference type="InterPro" id="IPR000160">
    <property type="entry name" value="GGDEF_dom"/>
</dbReference>
<evidence type="ECO:0000259" key="2">
    <source>
        <dbReference type="PROSITE" id="PS50883"/>
    </source>
</evidence>
<feature type="domain" description="EAL" evidence="2">
    <location>
        <begin position="387"/>
        <end position="639"/>
    </location>
</feature>
<dbReference type="Pfam" id="PF13185">
    <property type="entry name" value="GAF_2"/>
    <property type="match status" value="1"/>
</dbReference>
<dbReference type="CDD" id="cd01949">
    <property type="entry name" value="GGDEF"/>
    <property type="match status" value="1"/>
</dbReference>
<dbReference type="SMART" id="SM00267">
    <property type="entry name" value="GGDEF"/>
    <property type="match status" value="1"/>
</dbReference>
<dbReference type="Gene3D" id="3.20.20.450">
    <property type="entry name" value="EAL domain"/>
    <property type="match status" value="1"/>
</dbReference>
<dbReference type="InterPro" id="IPR001633">
    <property type="entry name" value="EAL_dom"/>
</dbReference>
<dbReference type="SMART" id="SM00052">
    <property type="entry name" value="EAL"/>
    <property type="match status" value="1"/>
</dbReference>
<dbReference type="SUPFAM" id="SSF141868">
    <property type="entry name" value="EAL domain-like"/>
    <property type="match status" value="1"/>
</dbReference>
<evidence type="ECO:0000256" key="1">
    <source>
        <dbReference type="SAM" id="Coils"/>
    </source>
</evidence>
<evidence type="ECO:0000313" key="4">
    <source>
        <dbReference type="EMBL" id="VAX09881.1"/>
    </source>
</evidence>
<dbReference type="AlphaFoldDB" id="A0A3B1B6N6"/>
<dbReference type="Pfam" id="PF00990">
    <property type="entry name" value="GGDEF"/>
    <property type="match status" value="1"/>
</dbReference>
<proteinExistence type="predicted"/>
<dbReference type="InterPro" id="IPR003018">
    <property type="entry name" value="GAF"/>
</dbReference>
<dbReference type="InterPro" id="IPR043128">
    <property type="entry name" value="Rev_trsase/Diguanyl_cyclase"/>
</dbReference>
<accession>A0A3B1B6N6</accession>